<dbReference type="PANTHER" id="PTHR45844:SF9">
    <property type="entry name" value="OS09G0463900 PROTEIN"/>
    <property type="match status" value="1"/>
</dbReference>
<accession>A0AAV6W614</accession>
<keyword evidence="2" id="KW-0805">Transcription regulation</keyword>
<keyword evidence="5" id="KW-0539">Nucleus</keyword>
<dbReference type="Gene3D" id="4.10.280.10">
    <property type="entry name" value="Helix-loop-helix DNA-binding domain"/>
    <property type="match status" value="1"/>
</dbReference>
<dbReference type="GO" id="GO:0005634">
    <property type="term" value="C:nucleus"/>
    <property type="evidence" value="ECO:0007669"/>
    <property type="project" value="UniProtKB-SubCell"/>
</dbReference>
<gene>
    <name evidence="7" type="ORF">BUALT_Bualt18G0114600</name>
</gene>
<evidence type="ECO:0000313" key="8">
    <source>
        <dbReference type="Proteomes" id="UP000826271"/>
    </source>
</evidence>
<keyword evidence="4" id="KW-0804">Transcription</keyword>
<comment type="caution">
    <text evidence="7">The sequence shown here is derived from an EMBL/GenBank/DDBJ whole genome shotgun (WGS) entry which is preliminary data.</text>
</comment>
<feature type="domain" description="BHLH" evidence="6">
    <location>
        <begin position="71"/>
        <end position="120"/>
    </location>
</feature>
<protein>
    <recommendedName>
        <fullName evidence="6">BHLH domain-containing protein</fullName>
    </recommendedName>
</protein>
<reference evidence="7" key="1">
    <citation type="submission" date="2019-10" db="EMBL/GenBank/DDBJ databases">
        <authorList>
            <person name="Zhang R."/>
            <person name="Pan Y."/>
            <person name="Wang J."/>
            <person name="Ma R."/>
            <person name="Yu S."/>
        </authorList>
    </citation>
    <scope>NUCLEOTIDE SEQUENCE</scope>
    <source>
        <strain evidence="7">LA-IB0</strain>
        <tissue evidence="7">Leaf</tissue>
    </source>
</reference>
<dbReference type="Pfam" id="PF00010">
    <property type="entry name" value="HLH"/>
    <property type="match status" value="1"/>
</dbReference>
<dbReference type="PANTHER" id="PTHR45844">
    <property type="entry name" value="TRANSCRIPTION FACTOR BHLH30"/>
    <property type="match status" value="1"/>
</dbReference>
<evidence type="ECO:0000313" key="7">
    <source>
        <dbReference type="EMBL" id="KAG8365529.1"/>
    </source>
</evidence>
<dbReference type="GO" id="GO:0003677">
    <property type="term" value="F:DNA binding"/>
    <property type="evidence" value="ECO:0007669"/>
    <property type="project" value="UniProtKB-KW"/>
</dbReference>
<name>A0AAV6W614_9LAMI</name>
<dbReference type="InterPro" id="IPR036638">
    <property type="entry name" value="HLH_DNA-bd_sf"/>
</dbReference>
<evidence type="ECO:0000256" key="1">
    <source>
        <dbReference type="ARBA" id="ARBA00004123"/>
    </source>
</evidence>
<dbReference type="GO" id="GO:0003700">
    <property type="term" value="F:DNA-binding transcription factor activity"/>
    <property type="evidence" value="ECO:0007669"/>
    <property type="project" value="InterPro"/>
</dbReference>
<dbReference type="PROSITE" id="PS50888">
    <property type="entry name" value="BHLH"/>
    <property type="match status" value="1"/>
</dbReference>
<dbReference type="EMBL" id="WHWC01000018">
    <property type="protein sequence ID" value="KAG8365529.1"/>
    <property type="molecule type" value="Genomic_DNA"/>
</dbReference>
<evidence type="ECO:0000256" key="2">
    <source>
        <dbReference type="ARBA" id="ARBA00023015"/>
    </source>
</evidence>
<evidence type="ECO:0000256" key="3">
    <source>
        <dbReference type="ARBA" id="ARBA00023125"/>
    </source>
</evidence>
<evidence type="ECO:0000259" key="6">
    <source>
        <dbReference type="PROSITE" id="PS50888"/>
    </source>
</evidence>
<dbReference type="CDD" id="cd11455">
    <property type="entry name" value="bHLH_AtAIG1_like"/>
    <property type="match status" value="1"/>
</dbReference>
<dbReference type="Proteomes" id="UP000826271">
    <property type="component" value="Unassembled WGS sequence"/>
</dbReference>
<dbReference type="InterPro" id="IPR045865">
    <property type="entry name" value="ACT-like_dom_sf"/>
</dbReference>
<dbReference type="GO" id="GO:0046983">
    <property type="term" value="F:protein dimerization activity"/>
    <property type="evidence" value="ECO:0007669"/>
    <property type="project" value="InterPro"/>
</dbReference>
<dbReference type="SUPFAM" id="SSF55021">
    <property type="entry name" value="ACT-like"/>
    <property type="match status" value="1"/>
</dbReference>
<keyword evidence="8" id="KW-1185">Reference proteome</keyword>
<organism evidence="7 8">
    <name type="scientific">Buddleja alternifolia</name>
    <dbReference type="NCBI Taxonomy" id="168488"/>
    <lineage>
        <taxon>Eukaryota</taxon>
        <taxon>Viridiplantae</taxon>
        <taxon>Streptophyta</taxon>
        <taxon>Embryophyta</taxon>
        <taxon>Tracheophyta</taxon>
        <taxon>Spermatophyta</taxon>
        <taxon>Magnoliopsida</taxon>
        <taxon>eudicotyledons</taxon>
        <taxon>Gunneridae</taxon>
        <taxon>Pentapetalae</taxon>
        <taxon>asterids</taxon>
        <taxon>lamiids</taxon>
        <taxon>Lamiales</taxon>
        <taxon>Scrophulariaceae</taxon>
        <taxon>Buddlejeae</taxon>
        <taxon>Buddleja</taxon>
    </lineage>
</organism>
<keyword evidence="3" id="KW-0238">DNA-binding</keyword>
<evidence type="ECO:0000256" key="4">
    <source>
        <dbReference type="ARBA" id="ARBA00023163"/>
    </source>
</evidence>
<evidence type="ECO:0000256" key="5">
    <source>
        <dbReference type="ARBA" id="ARBA00023242"/>
    </source>
</evidence>
<dbReference type="InterPro" id="IPR011598">
    <property type="entry name" value="bHLH_dom"/>
</dbReference>
<dbReference type="AlphaFoldDB" id="A0AAV6W614"/>
<proteinExistence type="predicted"/>
<dbReference type="InterPro" id="IPR045847">
    <property type="entry name" value="AIG1-like"/>
</dbReference>
<comment type="subcellular location">
    <subcellularLocation>
        <location evidence="1">Nucleus</location>
    </subcellularLocation>
</comment>
<sequence>MYCENPYSLNFESDWGGLMNQSSWNVSGFTENSGSGLMTQSLVLDGEKGELVRASGRVGKKIEVSETKTMAALKSHSEAERRRRDRINAHFATLRGLVPISEKMDKATLLAEVINQVKQLRTTATQATEGLHIPMDTDEVKVEKLEKNAGHGSLLLRASICCEHRPGLLSDLRQCINDLPVQVLNCEISTLGGRVKSVFLITSDEGNRDGEVIVSSIRSSLGNILDKVSASAEYDQELFFPQKRRRVSYFDC</sequence>
<dbReference type="SMART" id="SM00353">
    <property type="entry name" value="HLH"/>
    <property type="match status" value="1"/>
</dbReference>
<dbReference type="SUPFAM" id="SSF47459">
    <property type="entry name" value="HLH, helix-loop-helix DNA-binding domain"/>
    <property type="match status" value="1"/>
</dbReference>